<gene>
    <name evidence="1" type="ORF">H9Q76_05290</name>
</gene>
<evidence type="ECO:0000313" key="2">
    <source>
        <dbReference type="Proteomes" id="UP000515819"/>
    </source>
</evidence>
<dbReference type="AlphaFoldDB" id="A0A7G9FQ57"/>
<sequence length="72" mass="8751">MGEEQDIPRKLEYESLAEYDAFRNPSIVEEQPFYYKGMSRSEYEKELAYLNQNLSSFYEGSYVPLWKQSWYQ</sequence>
<name>A0A7G9FQ57_9FIRM</name>
<reference evidence="1 2" key="1">
    <citation type="submission" date="2020-08" db="EMBL/GenBank/DDBJ databases">
        <authorList>
            <person name="Liu C."/>
            <person name="Sun Q."/>
        </authorList>
    </citation>
    <scope>NUCLEOTIDE SEQUENCE [LARGE SCALE GENOMIC DNA]</scope>
    <source>
        <strain evidence="1 2">NSJ-4</strain>
    </source>
</reference>
<protein>
    <submittedName>
        <fullName evidence="1">Uncharacterized protein</fullName>
    </submittedName>
</protein>
<dbReference type="RefSeq" id="WP_021984255.1">
    <property type="nucleotide sequence ID" value="NZ_CP060632.1"/>
</dbReference>
<keyword evidence="2" id="KW-1185">Reference proteome</keyword>
<proteinExistence type="predicted"/>
<organism evidence="1 2">
    <name type="scientific">Wujia chipingensis</name>
    <dbReference type="NCBI Taxonomy" id="2763670"/>
    <lineage>
        <taxon>Bacteria</taxon>
        <taxon>Bacillati</taxon>
        <taxon>Bacillota</taxon>
        <taxon>Clostridia</taxon>
        <taxon>Lachnospirales</taxon>
        <taxon>Lachnospiraceae</taxon>
        <taxon>Wujia</taxon>
    </lineage>
</organism>
<dbReference type="KEGG" id="wcp:H9Q76_05290"/>
<dbReference type="Proteomes" id="UP000515819">
    <property type="component" value="Chromosome"/>
</dbReference>
<dbReference type="EMBL" id="CP060632">
    <property type="protein sequence ID" value="QNM00689.1"/>
    <property type="molecule type" value="Genomic_DNA"/>
</dbReference>
<accession>A0A7G9FQ57</accession>
<evidence type="ECO:0000313" key="1">
    <source>
        <dbReference type="EMBL" id="QNM00689.1"/>
    </source>
</evidence>